<dbReference type="InterPro" id="IPR001647">
    <property type="entry name" value="HTH_TetR"/>
</dbReference>
<name>A0A5R9GML3_9BACL</name>
<dbReference type="InterPro" id="IPR009057">
    <property type="entry name" value="Homeodomain-like_sf"/>
</dbReference>
<dbReference type="PRINTS" id="PR00455">
    <property type="entry name" value="HTHTETR"/>
</dbReference>
<evidence type="ECO:0000259" key="3">
    <source>
        <dbReference type="PROSITE" id="PS50977"/>
    </source>
</evidence>
<dbReference type="AlphaFoldDB" id="A0A5R9GML3"/>
<evidence type="ECO:0000313" key="4">
    <source>
        <dbReference type="EMBL" id="TLS53205.1"/>
    </source>
</evidence>
<comment type="caution">
    <text evidence="4">The sequence shown here is derived from an EMBL/GenBank/DDBJ whole genome shotgun (WGS) entry which is preliminary data.</text>
</comment>
<dbReference type="RefSeq" id="WP_138193446.1">
    <property type="nucleotide sequence ID" value="NZ_VCIW01000003.1"/>
</dbReference>
<reference evidence="4 5" key="1">
    <citation type="submission" date="2019-05" db="EMBL/GenBank/DDBJ databases">
        <authorList>
            <person name="Narsing Rao M.P."/>
            <person name="Li W.J."/>
        </authorList>
    </citation>
    <scope>NUCLEOTIDE SEQUENCE [LARGE SCALE GENOMIC DNA]</scope>
    <source>
        <strain evidence="4 5">SYSU_K30003</strain>
    </source>
</reference>
<dbReference type="Gene3D" id="1.10.357.10">
    <property type="entry name" value="Tetracycline Repressor, domain 2"/>
    <property type="match status" value="1"/>
</dbReference>
<sequence>MNGYQLRTEKKKEQIMRATIDLISKYGIEKTSIAEIAKLANVSPVSIYNYFGSKEELVRMTLIDLMNQSMNKYEEMLERAIPFQEKMELFLRGRGELAERVSMDLVQLGGEPAVREYIEAFYEERTIPFFRKLIQIGKQEGCIDPNLSIEAVLFYIQMFKEALARPEFMAHSSPAMLQDIDRLFYYGLIGKPRLAGGEDAITETELRRRGYGRSEERK</sequence>
<dbReference type="PROSITE" id="PS50977">
    <property type="entry name" value="HTH_TETR_2"/>
    <property type="match status" value="1"/>
</dbReference>
<dbReference type="PANTHER" id="PTHR43479">
    <property type="entry name" value="ACREF/ENVCD OPERON REPRESSOR-RELATED"/>
    <property type="match status" value="1"/>
</dbReference>
<evidence type="ECO:0000256" key="2">
    <source>
        <dbReference type="PROSITE-ProRule" id="PRU00335"/>
    </source>
</evidence>
<feature type="domain" description="HTH tetR-type" evidence="3">
    <location>
        <begin position="9"/>
        <end position="69"/>
    </location>
</feature>
<keyword evidence="5" id="KW-1185">Reference proteome</keyword>
<dbReference type="InterPro" id="IPR050624">
    <property type="entry name" value="HTH-type_Tx_Regulator"/>
</dbReference>
<dbReference type="Proteomes" id="UP000309676">
    <property type="component" value="Unassembled WGS sequence"/>
</dbReference>
<dbReference type="OrthoDB" id="113732at2"/>
<dbReference type="Pfam" id="PF00440">
    <property type="entry name" value="TetR_N"/>
    <property type="match status" value="1"/>
</dbReference>
<feature type="DNA-binding region" description="H-T-H motif" evidence="2">
    <location>
        <begin position="32"/>
        <end position="51"/>
    </location>
</feature>
<keyword evidence="1 2" id="KW-0238">DNA-binding</keyword>
<accession>A0A5R9GML3</accession>
<dbReference type="GO" id="GO:0003677">
    <property type="term" value="F:DNA binding"/>
    <property type="evidence" value="ECO:0007669"/>
    <property type="project" value="UniProtKB-UniRule"/>
</dbReference>
<evidence type="ECO:0000256" key="1">
    <source>
        <dbReference type="ARBA" id="ARBA00023125"/>
    </source>
</evidence>
<dbReference type="PANTHER" id="PTHR43479:SF21">
    <property type="entry name" value="TRANSCRIPTIONAL REGULATOR, TETR FAMILY"/>
    <property type="match status" value="1"/>
</dbReference>
<proteinExistence type="predicted"/>
<dbReference type="EMBL" id="VCIW01000003">
    <property type="protein sequence ID" value="TLS53205.1"/>
    <property type="molecule type" value="Genomic_DNA"/>
</dbReference>
<dbReference type="SUPFAM" id="SSF46689">
    <property type="entry name" value="Homeodomain-like"/>
    <property type="match status" value="1"/>
</dbReference>
<evidence type="ECO:0000313" key="5">
    <source>
        <dbReference type="Proteomes" id="UP000309676"/>
    </source>
</evidence>
<protein>
    <submittedName>
        <fullName evidence="4">TetR/AcrR family transcriptional regulator</fullName>
    </submittedName>
</protein>
<gene>
    <name evidence="4" type="ORF">FE782_07535</name>
</gene>
<organism evidence="4 5">
    <name type="scientific">Paenibacillus antri</name>
    <dbReference type="NCBI Taxonomy" id="2582848"/>
    <lineage>
        <taxon>Bacteria</taxon>
        <taxon>Bacillati</taxon>
        <taxon>Bacillota</taxon>
        <taxon>Bacilli</taxon>
        <taxon>Bacillales</taxon>
        <taxon>Paenibacillaceae</taxon>
        <taxon>Paenibacillus</taxon>
    </lineage>
</organism>